<feature type="transmembrane region" description="Helical" evidence="2">
    <location>
        <begin position="335"/>
        <end position="362"/>
    </location>
</feature>
<comment type="caution">
    <text evidence="3">The sequence shown here is derived from an EMBL/GenBank/DDBJ whole genome shotgun (WGS) entry which is preliminary data.</text>
</comment>
<reference evidence="3" key="2">
    <citation type="submission" date="2021-09" db="EMBL/GenBank/DDBJ databases">
        <authorList>
            <person name="Jia N."/>
            <person name="Wang J."/>
            <person name="Shi W."/>
            <person name="Du L."/>
            <person name="Sun Y."/>
            <person name="Zhan W."/>
            <person name="Jiang J."/>
            <person name="Wang Q."/>
            <person name="Zhang B."/>
            <person name="Ji P."/>
            <person name="Sakyi L.B."/>
            <person name="Cui X."/>
            <person name="Yuan T."/>
            <person name="Jiang B."/>
            <person name="Yang W."/>
            <person name="Lam T.T.-Y."/>
            <person name="Chang Q."/>
            <person name="Ding S."/>
            <person name="Wang X."/>
            <person name="Zhu J."/>
            <person name="Ruan X."/>
            <person name="Zhao L."/>
            <person name="Wei J."/>
            <person name="Que T."/>
            <person name="Du C."/>
            <person name="Cheng J."/>
            <person name="Dai P."/>
            <person name="Han X."/>
            <person name="Huang E."/>
            <person name="Gao Y."/>
            <person name="Liu J."/>
            <person name="Shao H."/>
            <person name="Ye R."/>
            <person name="Li L."/>
            <person name="Wei W."/>
            <person name="Wang X."/>
            <person name="Wang C."/>
            <person name="Huo Q."/>
            <person name="Li W."/>
            <person name="Guo W."/>
            <person name="Chen H."/>
            <person name="Chen S."/>
            <person name="Zhou L."/>
            <person name="Zhou L."/>
            <person name="Ni X."/>
            <person name="Tian J."/>
            <person name="Zhou Y."/>
            <person name="Sheng Y."/>
            <person name="Liu T."/>
            <person name="Pan Y."/>
            <person name="Xia L."/>
            <person name="Li J."/>
            <person name="Zhao F."/>
            <person name="Cao W."/>
        </authorList>
    </citation>
    <scope>NUCLEOTIDE SEQUENCE</scope>
    <source>
        <strain evidence="3">Rmic-2018</strain>
        <tissue evidence="3">Larvae</tissue>
    </source>
</reference>
<reference evidence="3" key="1">
    <citation type="journal article" date="2020" name="Cell">
        <title>Large-Scale Comparative Analyses of Tick Genomes Elucidate Their Genetic Diversity and Vector Capacities.</title>
        <authorList>
            <consortium name="Tick Genome and Microbiome Consortium (TIGMIC)"/>
            <person name="Jia N."/>
            <person name="Wang J."/>
            <person name="Shi W."/>
            <person name="Du L."/>
            <person name="Sun Y."/>
            <person name="Zhan W."/>
            <person name="Jiang J.F."/>
            <person name="Wang Q."/>
            <person name="Zhang B."/>
            <person name="Ji P."/>
            <person name="Bell-Sakyi L."/>
            <person name="Cui X.M."/>
            <person name="Yuan T.T."/>
            <person name="Jiang B.G."/>
            <person name="Yang W.F."/>
            <person name="Lam T.T."/>
            <person name="Chang Q.C."/>
            <person name="Ding S.J."/>
            <person name="Wang X.J."/>
            <person name="Zhu J.G."/>
            <person name="Ruan X.D."/>
            <person name="Zhao L."/>
            <person name="Wei J.T."/>
            <person name="Ye R.Z."/>
            <person name="Que T.C."/>
            <person name="Du C.H."/>
            <person name="Zhou Y.H."/>
            <person name="Cheng J.X."/>
            <person name="Dai P.F."/>
            <person name="Guo W.B."/>
            <person name="Han X.H."/>
            <person name="Huang E.J."/>
            <person name="Li L.F."/>
            <person name="Wei W."/>
            <person name="Gao Y.C."/>
            <person name="Liu J.Z."/>
            <person name="Shao H.Z."/>
            <person name="Wang X."/>
            <person name="Wang C.C."/>
            <person name="Yang T.C."/>
            <person name="Huo Q.B."/>
            <person name="Li W."/>
            <person name="Chen H.Y."/>
            <person name="Chen S.E."/>
            <person name="Zhou L.G."/>
            <person name="Ni X.B."/>
            <person name="Tian J.H."/>
            <person name="Sheng Y."/>
            <person name="Liu T."/>
            <person name="Pan Y.S."/>
            <person name="Xia L.Y."/>
            <person name="Li J."/>
            <person name="Zhao F."/>
            <person name="Cao W.C."/>
        </authorList>
    </citation>
    <scope>NUCLEOTIDE SEQUENCE</scope>
    <source>
        <strain evidence="3">Rmic-2018</strain>
    </source>
</reference>
<organism evidence="3 4">
    <name type="scientific">Rhipicephalus microplus</name>
    <name type="common">Cattle tick</name>
    <name type="synonym">Boophilus microplus</name>
    <dbReference type="NCBI Taxonomy" id="6941"/>
    <lineage>
        <taxon>Eukaryota</taxon>
        <taxon>Metazoa</taxon>
        <taxon>Ecdysozoa</taxon>
        <taxon>Arthropoda</taxon>
        <taxon>Chelicerata</taxon>
        <taxon>Arachnida</taxon>
        <taxon>Acari</taxon>
        <taxon>Parasitiformes</taxon>
        <taxon>Ixodida</taxon>
        <taxon>Ixodoidea</taxon>
        <taxon>Ixodidae</taxon>
        <taxon>Rhipicephalinae</taxon>
        <taxon>Rhipicephalus</taxon>
        <taxon>Boophilus</taxon>
    </lineage>
</organism>
<evidence type="ECO:0000256" key="1">
    <source>
        <dbReference type="SAM" id="MobiDB-lite"/>
    </source>
</evidence>
<dbReference type="EMBL" id="JABSTU010000004">
    <property type="protein sequence ID" value="KAH8033732.1"/>
    <property type="molecule type" value="Genomic_DNA"/>
</dbReference>
<dbReference type="AlphaFoldDB" id="A0A9J6EHL3"/>
<accession>A0A9J6EHL3</accession>
<keyword evidence="2" id="KW-0812">Transmembrane</keyword>
<evidence type="ECO:0000256" key="2">
    <source>
        <dbReference type="SAM" id="Phobius"/>
    </source>
</evidence>
<evidence type="ECO:0000313" key="3">
    <source>
        <dbReference type="EMBL" id="KAH8033732.1"/>
    </source>
</evidence>
<keyword evidence="2" id="KW-0472">Membrane</keyword>
<gene>
    <name evidence="3" type="ORF">HPB51_015721</name>
</gene>
<protein>
    <submittedName>
        <fullName evidence="3">Uncharacterized protein</fullName>
    </submittedName>
</protein>
<feature type="region of interest" description="Disordered" evidence="1">
    <location>
        <begin position="1"/>
        <end position="26"/>
    </location>
</feature>
<keyword evidence="4" id="KW-1185">Reference proteome</keyword>
<sequence length="384" mass="41509">MSDQCHFEGQEPLDCDSQPSSHVRSVAGDGGLQVNQFCEERCGDVAKQSTQRQEDATRNLCEVASLGEGDFSSTWQFLGVQSQETIQNPSKLQKDVGQLLSLVGSRPDGDAAGTAHVPEELVHETEELPSTSQEHLSLSRLPSVVELPAETVSHFHDQQDQGPAQHPSLGQNDKSLFSARVGAQVDGDGSPEGHGFEQAERDAVTPCPVLQEGAALPPSRRESTIEGYVAPINDVQEEPPQSTVIPVPWRVEVAKMVGNVDGCGSAQTIEVIEEPSESTAKQLPSPPGEAGDQPTDEVEVGFAPRPPQPDELQLPLGNVQVIARANPLRVFFHGLLVPTVFLLFALIAFVMVLVALLLYLYFTRFKELSASSNWSSTDPDDYTL</sequence>
<evidence type="ECO:0000313" key="4">
    <source>
        <dbReference type="Proteomes" id="UP000821866"/>
    </source>
</evidence>
<feature type="region of interest" description="Disordered" evidence="1">
    <location>
        <begin position="273"/>
        <end position="309"/>
    </location>
</feature>
<name>A0A9J6EHL3_RHIMP</name>
<dbReference type="Proteomes" id="UP000821866">
    <property type="component" value="Chromosome 2"/>
</dbReference>
<proteinExistence type="predicted"/>
<keyword evidence="2" id="KW-1133">Transmembrane helix</keyword>